<keyword evidence="1" id="KW-0812">Transmembrane</keyword>
<keyword evidence="1" id="KW-0472">Membrane</keyword>
<name>A0ABY3RQ33_9MICO</name>
<organism evidence="2 3">
    <name type="scientific">Microbacterium resistens</name>
    <dbReference type="NCBI Taxonomy" id="156977"/>
    <lineage>
        <taxon>Bacteria</taxon>
        <taxon>Bacillati</taxon>
        <taxon>Actinomycetota</taxon>
        <taxon>Actinomycetes</taxon>
        <taxon>Micrococcales</taxon>
        <taxon>Microbacteriaceae</taxon>
        <taxon>Microbacterium</taxon>
    </lineage>
</organism>
<evidence type="ECO:0000256" key="1">
    <source>
        <dbReference type="SAM" id="Phobius"/>
    </source>
</evidence>
<sequence length="73" mass="7769">MDPDTTAALAALISIGLSLLGAFVGALILYFIIRQGVFHGMRRTPGGSTTARTTRSSGSRRTVVIHGLPRHFC</sequence>
<keyword evidence="1" id="KW-1133">Transmembrane helix</keyword>
<feature type="transmembrane region" description="Helical" evidence="1">
    <location>
        <begin position="6"/>
        <end position="33"/>
    </location>
</feature>
<accession>A0ABY3RQ33</accession>
<keyword evidence="3" id="KW-1185">Reference proteome</keyword>
<evidence type="ECO:0000313" key="3">
    <source>
        <dbReference type="Proteomes" id="UP001199642"/>
    </source>
</evidence>
<evidence type="ECO:0000313" key="2">
    <source>
        <dbReference type="EMBL" id="UGS24975.1"/>
    </source>
</evidence>
<dbReference type="Proteomes" id="UP001199642">
    <property type="component" value="Chromosome"/>
</dbReference>
<protein>
    <submittedName>
        <fullName evidence="2">Uncharacterized protein</fullName>
    </submittedName>
</protein>
<proteinExistence type="predicted"/>
<dbReference type="RefSeq" id="WP_231818849.1">
    <property type="nucleotide sequence ID" value="NZ_CP082781.1"/>
</dbReference>
<dbReference type="EMBL" id="CP082781">
    <property type="protein sequence ID" value="UGS24975.1"/>
    <property type="molecule type" value="Genomic_DNA"/>
</dbReference>
<gene>
    <name evidence="2" type="ORF">K8F61_09645</name>
</gene>
<reference evidence="2 3" key="1">
    <citation type="submission" date="2023-01" db="EMBL/GenBank/DDBJ databases">
        <title>Characterization of estradiol degrading bacteria Microbacterium sp. MZT7 and reveal degrading genes through genome analysis.</title>
        <authorList>
            <person name="Hao P."/>
            <person name="Gao Y."/>
        </authorList>
    </citation>
    <scope>NUCLEOTIDE SEQUENCE [LARGE SCALE GENOMIC DNA]</scope>
    <source>
        <strain evidence="2 3">MZT7</strain>
    </source>
</reference>